<dbReference type="EMBL" id="JBHTAJ010000007">
    <property type="protein sequence ID" value="MFC7178944.1"/>
    <property type="molecule type" value="Genomic_DNA"/>
</dbReference>
<name>A0ABW2FNV6_9ACTN</name>
<proteinExistence type="inferred from homology"/>
<evidence type="ECO:0000313" key="3">
    <source>
        <dbReference type="EMBL" id="MFC7178944.1"/>
    </source>
</evidence>
<dbReference type="PANTHER" id="PTHR46553:SF3">
    <property type="entry name" value="ADENINE NUCLEOTIDE ALPHA HYDROLASES-LIKE SUPERFAMILY PROTEIN"/>
    <property type="match status" value="1"/>
</dbReference>
<accession>A0ABW2FNV6</accession>
<dbReference type="InterPro" id="IPR006016">
    <property type="entry name" value="UspA"/>
</dbReference>
<dbReference type="PRINTS" id="PR01438">
    <property type="entry name" value="UNVRSLSTRESS"/>
</dbReference>
<protein>
    <submittedName>
        <fullName evidence="3">Universal stress protein</fullName>
    </submittedName>
</protein>
<feature type="domain" description="UspA" evidence="2">
    <location>
        <begin position="1"/>
        <end position="133"/>
    </location>
</feature>
<reference evidence="4" key="1">
    <citation type="journal article" date="2019" name="Int. J. Syst. Evol. Microbiol.">
        <title>The Global Catalogue of Microorganisms (GCM) 10K type strain sequencing project: providing services to taxonomists for standard genome sequencing and annotation.</title>
        <authorList>
            <consortium name="The Broad Institute Genomics Platform"/>
            <consortium name="The Broad Institute Genome Sequencing Center for Infectious Disease"/>
            <person name="Wu L."/>
            <person name="Ma J."/>
        </authorList>
    </citation>
    <scope>NUCLEOTIDE SEQUENCE [LARGE SCALE GENOMIC DNA]</scope>
    <source>
        <strain evidence="4">CGMCC 1.12859</strain>
    </source>
</reference>
<dbReference type="Pfam" id="PF00582">
    <property type="entry name" value="Usp"/>
    <property type="match status" value="2"/>
</dbReference>
<evidence type="ECO:0000259" key="2">
    <source>
        <dbReference type="Pfam" id="PF00582"/>
    </source>
</evidence>
<dbReference type="Gene3D" id="3.40.50.620">
    <property type="entry name" value="HUPs"/>
    <property type="match status" value="2"/>
</dbReference>
<feature type="domain" description="UspA" evidence="2">
    <location>
        <begin position="146"/>
        <end position="284"/>
    </location>
</feature>
<dbReference type="PANTHER" id="PTHR46553">
    <property type="entry name" value="ADENINE NUCLEOTIDE ALPHA HYDROLASES-LIKE SUPERFAMILY PROTEIN"/>
    <property type="match status" value="1"/>
</dbReference>
<evidence type="ECO:0000256" key="1">
    <source>
        <dbReference type="ARBA" id="ARBA00008791"/>
    </source>
</evidence>
<keyword evidence="4" id="KW-1185">Reference proteome</keyword>
<sequence length="286" mass="29291">MRHAVVVGIDGSAQSAAAARWAAEEAGRTGRGLRMVHVADADGGAPARTGRQAARLPESVAAIRDRIAAARPELEIACERMAGSPAYVLAAAGERDGLLVLGSRGRGGVAGLLAGSVGLRTAAHARCPVVLVRAGYDGAAGAGGEIVVGVQGDRPCDAVLGFAFDQAARVGAVLRAVEARTLSAGPYVTQAPLDQQAIRESLVADRLVHLQDALSRWREKFPDVPARAEVASGGATEALLEASRGASLVVLGRRAPGHPMAAPRLGAVARDVLHHSRCPVAVVPHE</sequence>
<dbReference type="RefSeq" id="WP_345704907.1">
    <property type="nucleotide sequence ID" value="NZ_BAABKV010000001.1"/>
</dbReference>
<organism evidence="3 4">
    <name type="scientific">Kitasatospora paranensis</name>
    <dbReference type="NCBI Taxonomy" id="258053"/>
    <lineage>
        <taxon>Bacteria</taxon>
        <taxon>Bacillati</taxon>
        <taxon>Actinomycetota</taxon>
        <taxon>Actinomycetes</taxon>
        <taxon>Kitasatosporales</taxon>
        <taxon>Streptomycetaceae</taxon>
        <taxon>Kitasatospora</taxon>
    </lineage>
</organism>
<evidence type="ECO:0000313" key="4">
    <source>
        <dbReference type="Proteomes" id="UP001596435"/>
    </source>
</evidence>
<comment type="similarity">
    <text evidence="1">Belongs to the universal stress protein A family.</text>
</comment>
<dbReference type="InterPro" id="IPR014729">
    <property type="entry name" value="Rossmann-like_a/b/a_fold"/>
</dbReference>
<gene>
    <name evidence="3" type="ORF">ACFQMG_05120</name>
</gene>
<dbReference type="InterPro" id="IPR006015">
    <property type="entry name" value="Universal_stress_UspA"/>
</dbReference>
<comment type="caution">
    <text evidence="3">The sequence shown here is derived from an EMBL/GenBank/DDBJ whole genome shotgun (WGS) entry which is preliminary data.</text>
</comment>
<dbReference type="Proteomes" id="UP001596435">
    <property type="component" value="Unassembled WGS sequence"/>
</dbReference>
<dbReference type="SUPFAM" id="SSF52402">
    <property type="entry name" value="Adenine nucleotide alpha hydrolases-like"/>
    <property type="match status" value="2"/>
</dbReference>